<evidence type="ECO:0000313" key="1">
    <source>
        <dbReference type="EMBL" id="ODR99278.1"/>
    </source>
</evidence>
<dbReference type="RefSeq" id="WP_069437217.1">
    <property type="nucleotide sequence ID" value="NZ_LPWG01000011.1"/>
</dbReference>
<reference evidence="1 2" key="1">
    <citation type="journal article" date="2016" name="Environ. Microbiol.">
        <title>New Methyloceanibacter diversity from North Sea sediments includes methanotroph containing solely the soluble methane monooxygenase.</title>
        <authorList>
            <person name="Vekeman B."/>
            <person name="Kerckhof F.M."/>
            <person name="Cremers G."/>
            <person name="de Vos P."/>
            <person name="Vandamme P."/>
            <person name="Boon N."/>
            <person name="Op den Camp H.J."/>
            <person name="Heylen K."/>
        </authorList>
    </citation>
    <scope>NUCLEOTIDE SEQUENCE [LARGE SCALE GENOMIC DNA]</scope>
    <source>
        <strain evidence="1 2">R-67174</strain>
    </source>
</reference>
<comment type="caution">
    <text evidence="1">The sequence shown here is derived from an EMBL/GenBank/DDBJ whole genome shotgun (WGS) entry which is preliminary data.</text>
</comment>
<organism evidence="1 2">
    <name type="scientific">Methyloceanibacter methanicus</name>
    <dbReference type="NCBI Taxonomy" id="1774968"/>
    <lineage>
        <taxon>Bacteria</taxon>
        <taxon>Pseudomonadati</taxon>
        <taxon>Pseudomonadota</taxon>
        <taxon>Alphaproteobacteria</taxon>
        <taxon>Hyphomicrobiales</taxon>
        <taxon>Hyphomicrobiaceae</taxon>
        <taxon>Methyloceanibacter</taxon>
    </lineage>
</organism>
<dbReference type="Proteomes" id="UP000094501">
    <property type="component" value="Unassembled WGS sequence"/>
</dbReference>
<name>A0A1E3W0E5_9HYPH</name>
<proteinExistence type="predicted"/>
<evidence type="ECO:0000313" key="2">
    <source>
        <dbReference type="Proteomes" id="UP000094501"/>
    </source>
</evidence>
<dbReference type="AlphaFoldDB" id="A0A1E3W0E5"/>
<accession>A0A1E3W0E5</accession>
<keyword evidence="2" id="KW-1185">Reference proteome</keyword>
<protein>
    <submittedName>
        <fullName evidence="1">Uncharacterized protein</fullName>
    </submittedName>
</protein>
<sequence>MRIKDLMAHLETYHPDDPVAASIWLGPDVEARVAGLGCCLTEDQIADVLADVHYDFDANYGIRWDTFDGYIRGMAVDEGA</sequence>
<gene>
    <name evidence="1" type="ORF">AUC68_04580</name>
</gene>
<dbReference type="EMBL" id="LPWG01000011">
    <property type="protein sequence ID" value="ODR99278.1"/>
    <property type="molecule type" value="Genomic_DNA"/>
</dbReference>